<evidence type="ECO:0000313" key="2">
    <source>
        <dbReference type="Proteomes" id="UP000675121"/>
    </source>
</evidence>
<accession>A0A9N8MX09</accession>
<sequence length="38" mass="4238">MRLIIEARLANEDNDTVEEGDGVLAVIERPDCVLPNWA</sequence>
<keyword evidence="2" id="KW-1185">Reference proteome</keyword>
<protein>
    <submittedName>
        <fullName evidence="1">Uncharacterized protein</fullName>
    </submittedName>
</protein>
<comment type="caution">
    <text evidence="1">The sequence shown here is derived from an EMBL/GenBank/DDBJ whole genome shotgun (WGS) entry which is preliminary data.</text>
</comment>
<dbReference type="Proteomes" id="UP000675121">
    <property type="component" value="Unassembled WGS sequence"/>
</dbReference>
<name>A0A9N8MX09_9BURK</name>
<dbReference type="AlphaFoldDB" id="A0A9N8MX09"/>
<organism evidence="1 2">
    <name type="scientific">Paraburkholderia domus</name>
    <dbReference type="NCBI Taxonomy" id="2793075"/>
    <lineage>
        <taxon>Bacteria</taxon>
        <taxon>Pseudomonadati</taxon>
        <taxon>Pseudomonadota</taxon>
        <taxon>Betaproteobacteria</taxon>
        <taxon>Burkholderiales</taxon>
        <taxon>Burkholderiaceae</taxon>
        <taxon>Paraburkholderia</taxon>
    </lineage>
</organism>
<evidence type="ECO:0000313" key="1">
    <source>
        <dbReference type="EMBL" id="CAE6887380.1"/>
    </source>
</evidence>
<reference evidence="1" key="1">
    <citation type="submission" date="2021-02" db="EMBL/GenBank/DDBJ databases">
        <authorList>
            <person name="Vanwijnsberghe S."/>
        </authorList>
    </citation>
    <scope>NUCLEOTIDE SEQUENCE</scope>
    <source>
        <strain evidence="1">R-70211</strain>
    </source>
</reference>
<gene>
    <name evidence="1" type="ORF">R70211_02493</name>
</gene>
<dbReference type="EMBL" id="CAJNAS010000006">
    <property type="protein sequence ID" value="CAE6887380.1"/>
    <property type="molecule type" value="Genomic_DNA"/>
</dbReference>
<proteinExistence type="predicted"/>